<evidence type="ECO:0000313" key="4">
    <source>
        <dbReference type="Proteomes" id="UP000054010"/>
    </source>
</evidence>
<dbReference type="AlphaFoldDB" id="E1IFB0"/>
<evidence type="ECO:0000313" key="3">
    <source>
        <dbReference type="EMBL" id="EFO80128.1"/>
    </source>
</evidence>
<dbReference type="EMBL" id="ADVR01000086">
    <property type="protein sequence ID" value="EFO80128.1"/>
    <property type="molecule type" value="Genomic_DNA"/>
</dbReference>
<feature type="signal peptide" evidence="2">
    <location>
        <begin position="1"/>
        <end position="24"/>
    </location>
</feature>
<evidence type="ECO:0000256" key="1">
    <source>
        <dbReference type="SAM" id="Phobius"/>
    </source>
</evidence>
<dbReference type="eggNOG" id="COG1196">
    <property type="taxonomic scope" value="Bacteria"/>
</dbReference>
<feature type="chain" id="PRO_5003147044" evidence="2">
    <location>
        <begin position="25"/>
        <end position="329"/>
    </location>
</feature>
<proteinExistence type="predicted"/>
<keyword evidence="2" id="KW-0732">Signal</keyword>
<feature type="transmembrane region" description="Helical" evidence="1">
    <location>
        <begin position="169"/>
        <end position="189"/>
    </location>
</feature>
<name>E1IFB0_9CHLR</name>
<accession>E1IFB0</accession>
<gene>
    <name evidence="3" type="ORF">OSCT_2011</name>
</gene>
<dbReference type="STRING" id="765420.OSCT_2011"/>
<keyword evidence="1" id="KW-1133">Transmembrane helix</keyword>
<dbReference type="eggNOG" id="COG1512">
    <property type="taxonomic scope" value="Bacteria"/>
</dbReference>
<sequence length="329" mass="35340">MIRVLLRLVAAAFLLLLLATPALAQGRLVITDPDSLLDRAALERAAAPLLRRDAEVAIYLVDEGGASDFQNRLTRDGLLTNGAHRTKMIAIYVSTNPRYSAIRYGDGWNAALDVSLGGTKNYELIRTQSLNPGLSDGKYTTSFATALGAIEAAIASPPSPNASINVDTVPIAAGGLTLAAAAAGGVVLVRRRRAAKTRAEAERQHKEAREGVATMITSLGQRFRNADEKARFDAVSYAPVDVERLKRAQAAAQARFAQVQTQFDDVGEQFQRYAKPELAQINASTAAYDQVRALADAVAQELSAVEQMRLDLDALARQAPEEIARAKKS</sequence>
<dbReference type="Proteomes" id="UP000054010">
    <property type="component" value="Unassembled WGS sequence"/>
</dbReference>
<organism evidence="3 4">
    <name type="scientific">Oscillochloris trichoides DG-6</name>
    <dbReference type="NCBI Taxonomy" id="765420"/>
    <lineage>
        <taxon>Bacteria</taxon>
        <taxon>Bacillati</taxon>
        <taxon>Chloroflexota</taxon>
        <taxon>Chloroflexia</taxon>
        <taxon>Chloroflexales</taxon>
        <taxon>Chloroflexineae</taxon>
        <taxon>Oscillochloridaceae</taxon>
        <taxon>Oscillochloris</taxon>
    </lineage>
</organism>
<reference evidence="3 4" key="1">
    <citation type="journal article" date="2011" name="J. Bacteriol.">
        <title>Draft genome sequence of the anoxygenic filamentous phototrophic bacterium Oscillochloris trichoides subsp. DG-6.</title>
        <authorList>
            <person name="Kuznetsov B.B."/>
            <person name="Ivanovsky R.N."/>
            <person name="Keppen O.I."/>
            <person name="Sukhacheva M.V."/>
            <person name="Bumazhkin B.K."/>
            <person name="Patutina E.O."/>
            <person name="Beletsky A.V."/>
            <person name="Mardanov A.V."/>
            <person name="Baslerov R.V."/>
            <person name="Panteleeva A.N."/>
            <person name="Kolganova T.V."/>
            <person name="Ravin N.V."/>
            <person name="Skryabin K.G."/>
        </authorList>
    </citation>
    <scope>NUCLEOTIDE SEQUENCE [LARGE SCALE GENOMIC DNA]</scope>
    <source>
        <strain evidence="3 4">DG-6</strain>
    </source>
</reference>
<keyword evidence="1" id="KW-0812">Transmembrane</keyword>
<dbReference type="HOGENOM" id="CLU_844245_0_0_0"/>
<dbReference type="OrthoDB" id="136327at2"/>
<keyword evidence="4" id="KW-1185">Reference proteome</keyword>
<evidence type="ECO:0000256" key="2">
    <source>
        <dbReference type="SAM" id="SignalP"/>
    </source>
</evidence>
<protein>
    <submittedName>
        <fullName evidence="3">Chromosome segregation ATPase-like protein</fullName>
    </submittedName>
</protein>
<comment type="caution">
    <text evidence="3">The sequence shown here is derived from an EMBL/GenBank/DDBJ whole genome shotgun (WGS) entry which is preliminary data.</text>
</comment>
<keyword evidence="1" id="KW-0472">Membrane</keyword>